<dbReference type="HAMAP" id="MF_00083">
    <property type="entry name" value="Pept_tRNA_hydro_bact"/>
    <property type="match status" value="1"/>
</dbReference>
<evidence type="ECO:0000256" key="8">
    <source>
        <dbReference type="RuleBase" id="RU000673"/>
    </source>
</evidence>
<comment type="function">
    <text evidence="7">Hydrolyzes ribosome-free peptidyl-tRNAs (with 1 or more amino acids incorporated), which drop off the ribosome during protein synthesis, or as a result of ribosome stalling.</text>
</comment>
<reference evidence="10 11" key="1">
    <citation type="submission" date="2017-07" db="EMBL/GenBank/DDBJ databases">
        <title>Mechanisms for carbon and nitrogen cycling indicate functional differentiation within the Candidate Phyla Radiation.</title>
        <authorList>
            <person name="Danczak R.E."/>
            <person name="Johnston M.D."/>
            <person name="Kenah C."/>
            <person name="Slattery M."/>
            <person name="Wrighton K.C."/>
            <person name="Wilkins M.J."/>
        </authorList>
    </citation>
    <scope>NUCLEOTIDE SEQUENCE [LARGE SCALE GENOMIC DNA]</scope>
    <source>
        <strain evidence="10">Licking1014_2</strain>
    </source>
</reference>
<evidence type="ECO:0000256" key="4">
    <source>
        <dbReference type="ARBA" id="ARBA00022884"/>
    </source>
</evidence>
<comment type="subunit">
    <text evidence="7">Monomer.</text>
</comment>
<sequence>MKLIVGLGNPGKKYSKTRHNLGFIAIDFLAKKLNLSWREERDFNGKIAEGDGFFLLLPQTSMNASGYAVAEAARYYKIKSEEIAIVYDDLDLPLGRWRIRRAGASGGHRGVQSIIEQLADDGFWRFRLGIGSNREHRIDADKYVLAVISLAEMNKILPAIDEIEKRVIEWININ</sequence>
<feature type="site" description="Stabilizes the basic form of H active site to accept a proton" evidence="7">
    <location>
        <position position="88"/>
    </location>
</feature>
<dbReference type="GO" id="GO:0005737">
    <property type="term" value="C:cytoplasm"/>
    <property type="evidence" value="ECO:0007669"/>
    <property type="project" value="UniProtKB-SubCell"/>
</dbReference>
<keyword evidence="3 7" id="KW-0378">Hydrolase</keyword>
<feature type="binding site" evidence="7">
    <location>
        <position position="63"/>
    </location>
    <ligand>
        <name>tRNA</name>
        <dbReference type="ChEBI" id="CHEBI:17843"/>
    </ligand>
</feature>
<dbReference type="Proteomes" id="UP000318711">
    <property type="component" value="Unassembled WGS sequence"/>
</dbReference>
<dbReference type="EC" id="3.1.1.29" evidence="1 7"/>
<comment type="subcellular location">
    <subcellularLocation>
        <location evidence="7">Cytoplasm</location>
    </subcellularLocation>
</comment>
<keyword evidence="7" id="KW-0963">Cytoplasm</keyword>
<evidence type="ECO:0000256" key="5">
    <source>
        <dbReference type="ARBA" id="ARBA00038063"/>
    </source>
</evidence>
<evidence type="ECO:0000256" key="9">
    <source>
        <dbReference type="RuleBase" id="RU004320"/>
    </source>
</evidence>
<evidence type="ECO:0000313" key="11">
    <source>
        <dbReference type="Proteomes" id="UP000318711"/>
    </source>
</evidence>
<comment type="similarity">
    <text evidence="5 7 9">Belongs to the PTH family.</text>
</comment>
<gene>
    <name evidence="7" type="primary">pth</name>
    <name evidence="10" type="ORF">CEN88_157</name>
</gene>
<dbReference type="GO" id="GO:0006515">
    <property type="term" value="P:protein quality control for misfolded or incompletely synthesized proteins"/>
    <property type="evidence" value="ECO:0007669"/>
    <property type="project" value="UniProtKB-UniRule"/>
</dbReference>
<comment type="caution">
    <text evidence="10">The sequence shown here is derived from an EMBL/GenBank/DDBJ whole genome shotgun (WGS) entry which is preliminary data.</text>
</comment>
<feature type="binding site" evidence="7">
    <location>
        <position position="14"/>
    </location>
    <ligand>
        <name>tRNA</name>
        <dbReference type="ChEBI" id="CHEBI:17843"/>
    </ligand>
</feature>
<comment type="catalytic activity">
    <reaction evidence="7 8">
        <text>an N-acyl-L-alpha-aminoacyl-tRNA + H2O = an N-acyl-L-amino acid + a tRNA + H(+)</text>
        <dbReference type="Rhea" id="RHEA:54448"/>
        <dbReference type="Rhea" id="RHEA-COMP:10123"/>
        <dbReference type="Rhea" id="RHEA-COMP:13883"/>
        <dbReference type="ChEBI" id="CHEBI:15377"/>
        <dbReference type="ChEBI" id="CHEBI:15378"/>
        <dbReference type="ChEBI" id="CHEBI:59874"/>
        <dbReference type="ChEBI" id="CHEBI:78442"/>
        <dbReference type="ChEBI" id="CHEBI:138191"/>
        <dbReference type="EC" id="3.1.1.29"/>
    </reaction>
</comment>
<dbReference type="InterPro" id="IPR018171">
    <property type="entry name" value="Pept_tRNA_hydro_CS"/>
</dbReference>
<proteinExistence type="inferred from homology"/>
<evidence type="ECO:0000256" key="2">
    <source>
        <dbReference type="ARBA" id="ARBA00022555"/>
    </source>
</evidence>
<dbReference type="PROSITE" id="PS01195">
    <property type="entry name" value="PEPT_TRNA_HYDROL_1"/>
    <property type="match status" value="1"/>
</dbReference>
<dbReference type="Pfam" id="PF01195">
    <property type="entry name" value="Pept_tRNA_hydro"/>
    <property type="match status" value="1"/>
</dbReference>
<organism evidence="10 11">
    <name type="scientific">Candidatus Berkelbacteria bacterium Licking1014_2</name>
    <dbReference type="NCBI Taxonomy" id="2017146"/>
    <lineage>
        <taxon>Bacteria</taxon>
        <taxon>Candidatus Berkelbacteria</taxon>
    </lineage>
</organism>
<feature type="active site" description="Proton acceptor" evidence="7">
    <location>
        <position position="19"/>
    </location>
</feature>
<dbReference type="AlphaFoldDB" id="A0A554LW78"/>
<comment type="function">
    <text evidence="7">Catalyzes the release of premature peptidyl moieties from peptidyl-tRNA molecules trapped in stalled 50S ribosomal subunits, and thus maintains levels of free tRNAs and 50S ribosomes.</text>
</comment>
<comment type="caution">
    <text evidence="7">Lacks conserved residue(s) required for the propagation of feature annotation.</text>
</comment>
<keyword evidence="2 7" id="KW-0820">tRNA-binding</keyword>
<evidence type="ECO:0000256" key="7">
    <source>
        <dbReference type="HAMAP-Rule" id="MF_00083"/>
    </source>
</evidence>
<dbReference type="CDD" id="cd00462">
    <property type="entry name" value="PTH"/>
    <property type="match status" value="1"/>
</dbReference>
<dbReference type="InterPro" id="IPR001328">
    <property type="entry name" value="Pept_tRNA_hydro"/>
</dbReference>
<dbReference type="Gene3D" id="3.40.50.1470">
    <property type="entry name" value="Peptidyl-tRNA hydrolase"/>
    <property type="match status" value="1"/>
</dbReference>
<accession>A0A554LW78</accession>
<feature type="site" description="Discriminates between blocked and unblocked aminoacyl-tRNA" evidence="7">
    <location>
        <position position="9"/>
    </location>
</feature>
<evidence type="ECO:0000256" key="6">
    <source>
        <dbReference type="ARBA" id="ARBA00050038"/>
    </source>
</evidence>
<evidence type="ECO:0000256" key="1">
    <source>
        <dbReference type="ARBA" id="ARBA00013260"/>
    </source>
</evidence>
<keyword evidence="4 7" id="KW-0694">RNA-binding</keyword>
<dbReference type="NCBIfam" id="TIGR00447">
    <property type="entry name" value="pth"/>
    <property type="match status" value="1"/>
</dbReference>
<dbReference type="GO" id="GO:0000049">
    <property type="term" value="F:tRNA binding"/>
    <property type="evidence" value="ECO:0007669"/>
    <property type="project" value="UniProtKB-UniRule"/>
</dbReference>
<evidence type="ECO:0000313" key="10">
    <source>
        <dbReference type="EMBL" id="TSC97123.1"/>
    </source>
</evidence>
<protein>
    <recommendedName>
        <fullName evidence="6 7">Peptidyl-tRNA hydrolase</fullName>
        <shortName evidence="7">Pth</shortName>
        <ecNumber evidence="1 7">3.1.1.29</ecNumber>
    </recommendedName>
</protein>
<name>A0A554LW78_9BACT</name>
<dbReference type="SUPFAM" id="SSF53178">
    <property type="entry name" value="Peptidyl-tRNA hydrolase-like"/>
    <property type="match status" value="1"/>
</dbReference>
<dbReference type="EMBL" id="VMGL01000013">
    <property type="protein sequence ID" value="TSC97123.1"/>
    <property type="molecule type" value="Genomic_DNA"/>
</dbReference>
<dbReference type="PANTHER" id="PTHR17224">
    <property type="entry name" value="PEPTIDYL-TRNA HYDROLASE"/>
    <property type="match status" value="1"/>
</dbReference>
<evidence type="ECO:0000256" key="3">
    <source>
        <dbReference type="ARBA" id="ARBA00022801"/>
    </source>
</evidence>
<dbReference type="GO" id="GO:0072344">
    <property type="term" value="P:rescue of stalled ribosome"/>
    <property type="evidence" value="ECO:0007669"/>
    <property type="project" value="UniProtKB-UniRule"/>
</dbReference>
<dbReference type="GO" id="GO:0004045">
    <property type="term" value="F:peptidyl-tRNA hydrolase activity"/>
    <property type="evidence" value="ECO:0007669"/>
    <property type="project" value="UniProtKB-UniRule"/>
</dbReference>
<dbReference type="PANTHER" id="PTHR17224:SF1">
    <property type="entry name" value="PEPTIDYL-TRNA HYDROLASE"/>
    <property type="match status" value="1"/>
</dbReference>
<dbReference type="InterPro" id="IPR036416">
    <property type="entry name" value="Pept_tRNA_hydro_sf"/>
</dbReference>